<reference evidence="4 5" key="1">
    <citation type="submission" date="2020-02" db="EMBL/GenBank/DDBJ databases">
        <authorList>
            <person name="Chaudhuri R."/>
        </authorList>
    </citation>
    <scope>NUCLEOTIDE SEQUENCE [LARGE SCALE GENOMIC DNA]</scope>
    <source>
        <strain evidence="4">SFB21</strain>
    </source>
</reference>
<dbReference type="RefSeq" id="WP_174558450.1">
    <property type="nucleotide sequence ID" value="NZ_CADDTS010000007.1"/>
</dbReference>
<comment type="caution">
    <text evidence="4">The sequence shown here is derived from an EMBL/GenBank/DDBJ whole genome shotgun (WGS) entry which is preliminary data.</text>
</comment>
<evidence type="ECO:0000259" key="3">
    <source>
        <dbReference type="Pfam" id="PF13511"/>
    </source>
</evidence>
<evidence type="ECO:0000256" key="1">
    <source>
        <dbReference type="SAM" id="MobiDB-lite"/>
    </source>
</evidence>
<dbReference type="Proteomes" id="UP000489961">
    <property type="component" value="Unassembled WGS sequence"/>
</dbReference>
<feature type="compositionally biased region" description="Polar residues" evidence="1">
    <location>
        <begin position="61"/>
        <end position="87"/>
    </location>
</feature>
<dbReference type="EMBL" id="CADDTS010000007">
    <property type="protein sequence ID" value="CAB1208523.1"/>
    <property type="molecule type" value="Genomic_DNA"/>
</dbReference>
<evidence type="ECO:0000313" key="5">
    <source>
        <dbReference type="Proteomes" id="UP000489961"/>
    </source>
</evidence>
<keyword evidence="2" id="KW-0732">Signal</keyword>
<name>A0A811GA60_9GAMM</name>
<feature type="compositionally biased region" description="Polar residues" evidence="1">
    <location>
        <begin position="94"/>
        <end position="112"/>
    </location>
</feature>
<sequence length="112" mass="12022">MASSFIKIGFMTASLMLSLSSTTSFAKEYYKWVDAKGSTHYSTTPPPKSAKKKGKVETYGASHSSSNMTHENNSVKEQPAQNTTSLTGDKATAVPNQNNQGKPSTSATQQKL</sequence>
<feature type="region of interest" description="Disordered" evidence="1">
    <location>
        <begin position="37"/>
        <end position="112"/>
    </location>
</feature>
<dbReference type="InterPro" id="IPR025392">
    <property type="entry name" value="DUF4124"/>
</dbReference>
<dbReference type="AlphaFoldDB" id="A0A811GA60"/>
<gene>
    <name evidence="4" type="ORF">SFB21_0457</name>
</gene>
<feature type="chain" id="PRO_5032906430" description="DUF4124 domain-containing protein" evidence="2">
    <location>
        <begin position="27"/>
        <end position="112"/>
    </location>
</feature>
<protein>
    <recommendedName>
        <fullName evidence="3">DUF4124 domain-containing protein</fullName>
    </recommendedName>
</protein>
<feature type="signal peptide" evidence="2">
    <location>
        <begin position="1"/>
        <end position="26"/>
    </location>
</feature>
<evidence type="ECO:0000256" key="2">
    <source>
        <dbReference type="SAM" id="SignalP"/>
    </source>
</evidence>
<accession>A0A811GA60</accession>
<proteinExistence type="predicted"/>
<evidence type="ECO:0000313" key="4">
    <source>
        <dbReference type="EMBL" id="CAB1208523.1"/>
    </source>
</evidence>
<organism evidence="4 5">
    <name type="scientific">Acinetobacter bouvetii</name>
    <dbReference type="NCBI Taxonomy" id="202951"/>
    <lineage>
        <taxon>Bacteria</taxon>
        <taxon>Pseudomonadati</taxon>
        <taxon>Pseudomonadota</taxon>
        <taxon>Gammaproteobacteria</taxon>
        <taxon>Moraxellales</taxon>
        <taxon>Moraxellaceae</taxon>
        <taxon>Acinetobacter</taxon>
    </lineage>
</organism>
<dbReference type="Pfam" id="PF13511">
    <property type="entry name" value="DUF4124"/>
    <property type="match status" value="1"/>
</dbReference>
<feature type="domain" description="DUF4124" evidence="3">
    <location>
        <begin position="17"/>
        <end position="58"/>
    </location>
</feature>